<sequence length="309" mass="35819">MLAKFLIIICLIIKTHSWTWKDYPSPRGTTYWKCGISDYFCDPEEMLTDQQRKEIGEVLEDIQEKTKRPNSTVPSMREGVSLLVALSNFEFDLDDGSFRYTKSTYEIGPYAGWGPADPKLLPILQKFRLRAKPGPELAHDYITLIRFLILFCLILETHSWDWDNYPSPREATYWKCGVTKPAYVCDPDGMLTDHQREVIVEIVEDFKEKTKRPNSSIPCIREGLRLVVALAKVRIGSSDIPDITDLCTTNRKWTSSDTTKCEYNVQGIELNLDGFLYCYSLRWLMSLYKDDFDKIVNAGYTFQLVFQHQ</sequence>
<dbReference type="PANTHER" id="PTHR33748">
    <property type="entry name" value="PROTEIN CBG04600"/>
    <property type="match status" value="1"/>
</dbReference>
<protein>
    <submittedName>
        <fullName evidence="3">Uncharacterized protein</fullName>
    </submittedName>
</protein>
<feature type="signal peptide" evidence="1">
    <location>
        <begin position="1"/>
        <end position="17"/>
    </location>
</feature>
<accession>A0A915N2W1</accession>
<feature type="chain" id="PRO_5037548744" evidence="1">
    <location>
        <begin position="18"/>
        <end position="309"/>
    </location>
</feature>
<keyword evidence="1" id="KW-0732">Signal</keyword>
<dbReference type="AlphaFoldDB" id="A0A915N2W1"/>
<dbReference type="Proteomes" id="UP000887561">
    <property type="component" value="Unplaced"/>
</dbReference>
<evidence type="ECO:0000256" key="1">
    <source>
        <dbReference type="SAM" id="SignalP"/>
    </source>
</evidence>
<dbReference type="WBParaSite" id="scaffold7786_cov172.g12414">
    <property type="protein sequence ID" value="scaffold7786_cov172.g12414"/>
    <property type="gene ID" value="scaffold7786_cov172.g12414"/>
</dbReference>
<dbReference type="Pfam" id="PF17175">
    <property type="entry name" value="MOLO1"/>
    <property type="match status" value="2"/>
</dbReference>
<dbReference type="PANTHER" id="PTHR33748:SF5">
    <property type="entry name" value="GROUND-LIKE DOMAIN-CONTAINING PROTEIN"/>
    <property type="match status" value="1"/>
</dbReference>
<evidence type="ECO:0000313" key="3">
    <source>
        <dbReference type="WBParaSite" id="scaffold7786_cov172.g12414"/>
    </source>
</evidence>
<dbReference type="GO" id="GO:0005892">
    <property type="term" value="C:acetylcholine-gated channel complex"/>
    <property type="evidence" value="ECO:0007669"/>
    <property type="project" value="InterPro"/>
</dbReference>
<proteinExistence type="predicted"/>
<evidence type="ECO:0000313" key="2">
    <source>
        <dbReference type="Proteomes" id="UP000887561"/>
    </source>
</evidence>
<dbReference type="InterPro" id="IPR033438">
    <property type="entry name" value="MOLO1"/>
</dbReference>
<reference evidence="3" key="1">
    <citation type="submission" date="2022-11" db="UniProtKB">
        <authorList>
            <consortium name="WormBaseParasite"/>
        </authorList>
    </citation>
    <scope>IDENTIFICATION</scope>
</reference>
<name>A0A915N2W1_MELJA</name>
<keyword evidence="2" id="KW-1185">Reference proteome</keyword>
<organism evidence="2 3">
    <name type="scientific">Meloidogyne javanica</name>
    <name type="common">Root-knot nematode worm</name>
    <dbReference type="NCBI Taxonomy" id="6303"/>
    <lineage>
        <taxon>Eukaryota</taxon>
        <taxon>Metazoa</taxon>
        <taxon>Ecdysozoa</taxon>
        <taxon>Nematoda</taxon>
        <taxon>Chromadorea</taxon>
        <taxon>Rhabditida</taxon>
        <taxon>Tylenchina</taxon>
        <taxon>Tylenchomorpha</taxon>
        <taxon>Tylenchoidea</taxon>
        <taxon>Meloidogynidae</taxon>
        <taxon>Meloidogyninae</taxon>
        <taxon>Meloidogyne</taxon>
        <taxon>Meloidogyne incognita group</taxon>
    </lineage>
</organism>